<keyword evidence="9" id="KW-1185">Reference proteome</keyword>
<evidence type="ECO:0000256" key="5">
    <source>
        <dbReference type="ARBA" id="ARBA00023242"/>
    </source>
</evidence>
<comment type="function">
    <text evidence="6">Involved in nucleolar processing of pre-18S ribosomal RNA. Has a role in the nuclear export of 40S pre-ribosomal subunit to the cytoplasm.</text>
</comment>
<feature type="compositionally biased region" description="Basic and acidic residues" evidence="7">
    <location>
        <begin position="744"/>
        <end position="754"/>
    </location>
</feature>
<evidence type="ECO:0008006" key="10">
    <source>
        <dbReference type="Google" id="ProtNLM"/>
    </source>
</evidence>
<feature type="non-terminal residue" evidence="8">
    <location>
        <position position="764"/>
    </location>
</feature>
<evidence type="ECO:0000256" key="6">
    <source>
        <dbReference type="ARBA" id="ARBA00024695"/>
    </source>
</evidence>
<feature type="region of interest" description="Disordered" evidence="7">
    <location>
        <begin position="268"/>
        <end position="341"/>
    </location>
</feature>
<feature type="region of interest" description="Disordered" evidence="7">
    <location>
        <begin position="1"/>
        <end position="31"/>
    </location>
</feature>
<dbReference type="GO" id="GO:0030490">
    <property type="term" value="P:maturation of SSU-rRNA"/>
    <property type="evidence" value="ECO:0007669"/>
    <property type="project" value="TreeGrafter"/>
</dbReference>
<sequence length="764" mass="84745">MARPSKIKQKTGKKPAAGPNPFGMTYSRQKHSVLGTKRNVPGKPIQKKKESLAMREKTLAVEVANLHKANKIVDKRIGEKNTKLTADERSSQRFIAQRKVATSSKFNLASNADEYTLTHGGRALTTIEKFDRMEGSDSEDDNGALSAEVVARANFGGGDVPINGAEARTGNSRADVLREMIAKSKAEKGARQTEKDQLLDAVDRLDANFASISQKLKPKKPRETVKPKAAQNDAYDRTMNDLKFAAEPKATPVGAAQEGMLVPSQAELEQLQKGSKMATRSTEDPLTGGLNAARENSKINARRPGADVTSLPPPKSTSRKQVRFSEDPEDPADGDDAGAMTSLQIPPRFNDWQNVLLSQASDYEAIIETVKNMAKAHHPSLKEGNKAILAVLLSHLISYYVSTMERYERADATGRAELSEFALKLSDVIYELNKVIPEHGAELLLNFVSRQGKVSLDDENSRNTWIVVLRLLTQLYEIGATFQPLIELGITLIEDSFARAQTALKRRTIPYIQLAEILADIAAKTKRHFPQLLAVLTAAIYQACPISALEGVKSPHPIFGRDKQLFYMTQADDAETHLILRSVFKMVQRLSLLSAASHPESFKCAFSPIARMLPLLPVANYPQELKDIVEEIGAQLNHEMTACGQQMPLSRGEAAVPMLKMLEPVFEEDFNPEHSKWGSKHGHAQQTKKLQQQVRKERKGAIKELRKDSAFIAKRARVVQKRDDSVRKEKVKQLMSGLQGQQSEHVKEKNAEKMNKKKGGFRKK</sequence>
<dbReference type="EMBL" id="CATQJA010002656">
    <property type="protein sequence ID" value="CAJ0579410.1"/>
    <property type="molecule type" value="Genomic_DNA"/>
</dbReference>
<dbReference type="PANTHER" id="PTHR23183">
    <property type="entry name" value="NOP14"/>
    <property type="match status" value="1"/>
</dbReference>
<feature type="compositionally biased region" description="Acidic residues" evidence="7">
    <location>
        <begin position="327"/>
        <end position="336"/>
    </location>
</feature>
<evidence type="ECO:0000313" key="9">
    <source>
        <dbReference type="Proteomes" id="UP001177023"/>
    </source>
</evidence>
<dbReference type="GO" id="GO:0032040">
    <property type="term" value="C:small-subunit processome"/>
    <property type="evidence" value="ECO:0007669"/>
    <property type="project" value="InterPro"/>
</dbReference>
<comment type="caution">
    <text evidence="8">The sequence shown here is derived from an EMBL/GenBank/DDBJ whole genome shotgun (WGS) entry which is preliminary data.</text>
</comment>
<reference evidence="8" key="1">
    <citation type="submission" date="2023-06" db="EMBL/GenBank/DDBJ databases">
        <authorList>
            <person name="Delattre M."/>
        </authorList>
    </citation>
    <scope>NUCLEOTIDE SEQUENCE</scope>
    <source>
        <strain evidence="8">AF72</strain>
    </source>
</reference>
<accession>A0AA36GBH3</accession>
<feature type="compositionally biased region" description="Basic residues" evidence="7">
    <location>
        <begin position="755"/>
        <end position="764"/>
    </location>
</feature>
<dbReference type="InterPro" id="IPR007276">
    <property type="entry name" value="Nop14"/>
</dbReference>
<feature type="region of interest" description="Disordered" evidence="7">
    <location>
        <begin position="673"/>
        <end position="699"/>
    </location>
</feature>
<feature type="compositionally biased region" description="Basic and acidic residues" evidence="7">
    <location>
        <begin position="720"/>
        <end position="732"/>
    </location>
</feature>
<dbReference type="GO" id="GO:0030692">
    <property type="term" value="C:Noc4p-Nop14p complex"/>
    <property type="evidence" value="ECO:0007669"/>
    <property type="project" value="TreeGrafter"/>
</dbReference>
<dbReference type="PANTHER" id="PTHR23183:SF0">
    <property type="entry name" value="NUCLEOLAR PROTEIN 14"/>
    <property type="match status" value="1"/>
</dbReference>
<name>A0AA36GBH3_9BILA</name>
<gene>
    <name evidence="8" type="ORF">MSPICULIGERA_LOCUS17629</name>
</gene>
<dbReference type="Proteomes" id="UP001177023">
    <property type="component" value="Unassembled WGS sequence"/>
</dbReference>
<evidence type="ECO:0000313" key="8">
    <source>
        <dbReference type="EMBL" id="CAJ0579410.1"/>
    </source>
</evidence>
<comment type="subcellular location">
    <subcellularLocation>
        <location evidence="1">Nucleus</location>
        <location evidence="1">Nucleolus</location>
    </subcellularLocation>
</comment>
<dbReference type="AlphaFoldDB" id="A0AA36GBH3"/>
<organism evidence="8 9">
    <name type="scientific">Mesorhabditis spiculigera</name>
    <dbReference type="NCBI Taxonomy" id="96644"/>
    <lineage>
        <taxon>Eukaryota</taxon>
        <taxon>Metazoa</taxon>
        <taxon>Ecdysozoa</taxon>
        <taxon>Nematoda</taxon>
        <taxon>Chromadorea</taxon>
        <taxon>Rhabditida</taxon>
        <taxon>Rhabditina</taxon>
        <taxon>Rhabditomorpha</taxon>
        <taxon>Rhabditoidea</taxon>
        <taxon>Rhabditidae</taxon>
        <taxon>Mesorhabditinae</taxon>
        <taxon>Mesorhabditis</taxon>
    </lineage>
</organism>
<evidence type="ECO:0000256" key="7">
    <source>
        <dbReference type="SAM" id="MobiDB-lite"/>
    </source>
</evidence>
<feature type="compositionally biased region" description="Basic residues" evidence="7">
    <location>
        <begin position="1"/>
        <end position="13"/>
    </location>
</feature>
<keyword evidence="5" id="KW-0539">Nucleus</keyword>
<feature type="region of interest" description="Disordered" evidence="7">
    <location>
        <begin position="718"/>
        <end position="764"/>
    </location>
</feature>
<protein>
    <recommendedName>
        <fullName evidence="10">Nucleolar protein 14</fullName>
    </recommendedName>
</protein>
<comment type="similarity">
    <text evidence="2">Belongs to the NOP14 family.</text>
</comment>
<proteinExistence type="inferred from homology"/>
<evidence type="ECO:0000256" key="3">
    <source>
        <dbReference type="ARBA" id="ARBA00022517"/>
    </source>
</evidence>
<evidence type="ECO:0000256" key="2">
    <source>
        <dbReference type="ARBA" id="ARBA00007466"/>
    </source>
</evidence>
<keyword evidence="3" id="KW-0690">Ribosome biogenesis</keyword>
<keyword evidence="4" id="KW-0698">rRNA processing</keyword>
<feature type="compositionally biased region" description="Polar residues" evidence="7">
    <location>
        <begin position="684"/>
        <end position="693"/>
    </location>
</feature>
<evidence type="ECO:0000256" key="4">
    <source>
        <dbReference type="ARBA" id="ARBA00022552"/>
    </source>
</evidence>
<evidence type="ECO:0000256" key="1">
    <source>
        <dbReference type="ARBA" id="ARBA00004604"/>
    </source>
</evidence>
<dbReference type="Pfam" id="PF04147">
    <property type="entry name" value="Nop14"/>
    <property type="match status" value="2"/>
</dbReference>